<organism evidence="2 3">
    <name type="scientific">Lactobacillus amylovorus subsp. animalium DSM 16698</name>
    <dbReference type="NCBI Taxonomy" id="695563"/>
    <lineage>
        <taxon>Bacteria</taxon>
        <taxon>Bacillati</taxon>
        <taxon>Bacillota</taxon>
        <taxon>Bacilli</taxon>
        <taxon>Lactobacillales</taxon>
        <taxon>Lactobacillaceae</taxon>
        <taxon>Lactobacillus</taxon>
        <taxon>Lactobacillus amylovorus subsp. animalium</taxon>
    </lineage>
</organism>
<keyword evidence="1" id="KW-1133">Transmembrane helix</keyword>
<feature type="transmembrane region" description="Helical" evidence="1">
    <location>
        <begin position="6"/>
        <end position="25"/>
    </location>
</feature>
<sequence>MKDMLLKVFLIIFGALMIIGGIYTVKQTKHFVNNQQKSIKKNQFSSFGIVAGYYQGVIIAVVGVEMLLAGIFISG</sequence>
<dbReference type="AlphaFoldDB" id="A0A0R2KG47"/>
<evidence type="ECO:0000313" key="2">
    <source>
        <dbReference type="EMBL" id="KRN88251.1"/>
    </source>
</evidence>
<proteinExistence type="predicted"/>
<evidence type="ECO:0000256" key="1">
    <source>
        <dbReference type="SAM" id="Phobius"/>
    </source>
</evidence>
<dbReference type="Proteomes" id="UP000051529">
    <property type="component" value="Unassembled WGS sequence"/>
</dbReference>
<dbReference type="EMBL" id="JQBQ01000048">
    <property type="protein sequence ID" value="KRN88251.1"/>
    <property type="molecule type" value="Genomic_DNA"/>
</dbReference>
<accession>A0A0R2KG47</accession>
<name>A0A0R2KG47_LACAM</name>
<dbReference type="PATRIC" id="fig|695563.3.peg.1416"/>
<feature type="transmembrane region" description="Helical" evidence="1">
    <location>
        <begin position="46"/>
        <end position="73"/>
    </location>
</feature>
<protein>
    <submittedName>
        <fullName evidence="2">Uncharacterized protein</fullName>
    </submittedName>
</protein>
<keyword evidence="1" id="KW-0472">Membrane</keyword>
<evidence type="ECO:0000313" key="3">
    <source>
        <dbReference type="Proteomes" id="UP000051529"/>
    </source>
</evidence>
<gene>
    <name evidence="2" type="ORF">IV44_GL001352</name>
</gene>
<comment type="caution">
    <text evidence="2">The sequence shown here is derived from an EMBL/GenBank/DDBJ whole genome shotgun (WGS) entry which is preliminary data.</text>
</comment>
<reference evidence="2 3" key="1">
    <citation type="journal article" date="2015" name="Genome Announc.">
        <title>Expanding the biotechnology potential of lactobacilli through comparative genomics of 213 strains and associated genera.</title>
        <authorList>
            <person name="Sun Z."/>
            <person name="Harris H.M."/>
            <person name="McCann A."/>
            <person name="Guo C."/>
            <person name="Argimon S."/>
            <person name="Zhang W."/>
            <person name="Yang X."/>
            <person name="Jeffery I.B."/>
            <person name="Cooney J.C."/>
            <person name="Kagawa T.F."/>
            <person name="Liu W."/>
            <person name="Song Y."/>
            <person name="Salvetti E."/>
            <person name="Wrobel A."/>
            <person name="Rasinkangas P."/>
            <person name="Parkhill J."/>
            <person name="Rea M.C."/>
            <person name="O'Sullivan O."/>
            <person name="Ritari J."/>
            <person name="Douillard F.P."/>
            <person name="Paul Ross R."/>
            <person name="Yang R."/>
            <person name="Briner A.E."/>
            <person name="Felis G.E."/>
            <person name="de Vos W.M."/>
            <person name="Barrangou R."/>
            <person name="Klaenhammer T.R."/>
            <person name="Caufield P.W."/>
            <person name="Cui Y."/>
            <person name="Zhang H."/>
            <person name="O'Toole P.W."/>
        </authorList>
    </citation>
    <scope>NUCLEOTIDE SEQUENCE [LARGE SCALE GENOMIC DNA]</scope>
    <source>
        <strain evidence="2 3">DSM 16698</strain>
    </source>
</reference>
<keyword evidence="1" id="KW-0812">Transmembrane</keyword>